<keyword evidence="4" id="KW-0418">Kinase</keyword>
<keyword evidence="2" id="KW-0808">Transferase</keyword>
<feature type="compositionally biased region" description="Polar residues" evidence="7">
    <location>
        <begin position="1062"/>
        <end position="1071"/>
    </location>
</feature>
<feature type="region of interest" description="Disordered" evidence="7">
    <location>
        <begin position="275"/>
        <end position="361"/>
    </location>
</feature>
<dbReference type="GO" id="GO:0005524">
    <property type="term" value="F:ATP binding"/>
    <property type="evidence" value="ECO:0007669"/>
    <property type="project" value="UniProtKB-KW"/>
</dbReference>
<dbReference type="RefSeq" id="XP_029219249.1">
    <property type="nucleotide sequence ID" value="XM_029364541.1"/>
</dbReference>
<evidence type="ECO:0000313" key="9">
    <source>
        <dbReference type="EMBL" id="PFH35240.1"/>
    </source>
</evidence>
<feature type="compositionally biased region" description="Low complexity" evidence="7">
    <location>
        <begin position="514"/>
        <end position="527"/>
    </location>
</feature>
<evidence type="ECO:0000256" key="8">
    <source>
        <dbReference type="SAM" id="Phobius"/>
    </source>
</evidence>
<feature type="compositionally biased region" description="Basic and acidic residues" evidence="7">
    <location>
        <begin position="395"/>
        <end position="408"/>
    </location>
</feature>
<gene>
    <name evidence="9" type="ORF">BESB_061270</name>
</gene>
<evidence type="ECO:0000256" key="7">
    <source>
        <dbReference type="SAM" id="MobiDB-lite"/>
    </source>
</evidence>
<feature type="compositionally biased region" description="Basic and acidic residues" evidence="7">
    <location>
        <begin position="1046"/>
        <end position="1055"/>
    </location>
</feature>
<keyword evidence="5" id="KW-0067">ATP-binding</keyword>
<dbReference type="Gene3D" id="3.30.200.110">
    <property type="entry name" value="Inositol-pentakisphosphate 2-kinase, N-lobe"/>
    <property type="match status" value="1"/>
</dbReference>
<reference evidence="9 10" key="1">
    <citation type="submission" date="2017-09" db="EMBL/GenBank/DDBJ databases">
        <title>Genome sequencing of Besnoitia besnoiti strain Bb-Ger1.</title>
        <authorList>
            <person name="Schares G."/>
            <person name="Venepally P."/>
            <person name="Lorenzi H.A."/>
        </authorList>
    </citation>
    <scope>NUCLEOTIDE SEQUENCE [LARGE SCALE GENOMIC DNA]</scope>
    <source>
        <strain evidence="9 10">Bb-Ger1</strain>
    </source>
</reference>
<feature type="compositionally biased region" description="Basic and acidic residues" evidence="7">
    <location>
        <begin position="642"/>
        <end position="663"/>
    </location>
</feature>
<evidence type="ECO:0000256" key="1">
    <source>
        <dbReference type="ARBA" id="ARBA00012023"/>
    </source>
</evidence>
<feature type="compositionally biased region" description="Basic and acidic residues" evidence="7">
    <location>
        <begin position="337"/>
        <end position="355"/>
    </location>
</feature>
<dbReference type="InterPro" id="IPR043001">
    <property type="entry name" value="IP5_2-K_N_lobe"/>
</dbReference>
<feature type="compositionally biased region" description="Basic and acidic residues" evidence="7">
    <location>
        <begin position="1024"/>
        <end position="1036"/>
    </location>
</feature>
<dbReference type="STRING" id="94643.A0A2A9MIL1"/>
<dbReference type="Proteomes" id="UP000224006">
    <property type="component" value="Chromosome V"/>
</dbReference>
<evidence type="ECO:0000256" key="3">
    <source>
        <dbReference type="ARBA" id="ARBA00022741"/>
    </source>
</evidence>
<dbReference type="InterPro" id="IPR009286">
    <property type="entry name" value="Ins_P5_2-kin"/>
</dbReference>
<dbReference type="EC" id="2.7.1.158" evidence="1"/>
<protein>
    <recommendedName>
        <fullName evidence="1">inositol-pentakisphosphate 2-kinase</fullName>
        <ecNumber evidence="1">2.7.1.158</ecNumber>
    </recommendedName>
    <alternativeName>
        <fullName evidence="6">Ins(1,3,4,5,6)P5 2-kinase</fullName>
    </alternativeName>
</protein>
<feature type="region of interest" description="Disordered" evidence="7">
    <location>
        <begin position="983"/>
        <end position="1111"/>
    </location>
</feature>
<keyword evidence="10" id="KW-1185">Reference proteome</keyword>
<feature type="compositionally biased region" description="Basic and acidic residues" evidence="7">
    <location>
        <begin position="850"/>
        <end position="860"/>
    </location>
</feature>
<feature type="region of interest" description="Disordered" evidence="7">
    <location>
        <begin position="927"/>
        <end position="951"/>
    </location>
</feature>
<dbReference type="PANTHER" id="PTHR14456:SF2">
    <property type="entry name" value="INOSITOL-PENTAKISPHOSPHATE 2-KINASE"/>
    <property type="match status" value="1"/>
</dbReference>
<feature type="region of interest" description="Disordered" evidence="7">
    <location>
        <begin position="618"/>
        <end position="667"/>
    </location>
</feature>
<feature type="compositionally biased region" description="Basic and acidic residues" evidence="7">
    <location>
        <begin position="298"/>
        <end position="308"/>
    </location>
</feature>
<dbReference type="GO" id="GO:0005634">
    <property type="term" value="C:nucleus"/>
    <property type="evidence" value="ECO:0007669"/>
    <property type="project" value="TreeGrafter"/>
</dbReference>
<evidence type="ECO:0000256" key="6">
    <source>
        <dbReference type="ARBA" id="ARBA00029574"/>
    </source>
</evidence>
<dbReference type="EMBL" id="NWUJ01000005">
    <property type="protein sequence ID" value="PFH35240.1"/>
    <property type="molecule type" value="Genomic_DNA"/>
</dbReference>
<dbReference type="GO" id="GO:0032958">
    <property type="term" value="P:inositol phosphate biosynthetic process"/>
    <property type="evidence" value="ECO:0007669"/>
    <property type="project" value="TreeGrafter"/>
</dbReference>
<feature type="region of interest" description="Disordered" evidence="7">
    <location>
        <begin position="383"/>
        <end position="408"/>
    </location>
</feature>
<dbReference type="AlphaFoldDB" id="A0A2A9MIL1"/>
<keyword evidence="3" id="KW-0547">Nucleotide-binding</keyword>
<keyword evidence="8" id="KW-1133">Transmembrane helix</keyword>
<feature type="transmembrane region" description="Helical" evidence="8">
    <location>
        <begin position="12"/>
        <end position="36"/>
    </location>
</feature>
<feature type="compositionally biased region" description="Basic and acidic residues" evidence="7">
    <location>
        <begin position="935"/>
        <end position="946"/>
    </location>
</feature>
<evidence type="ECO:0000256" key="2">
    <source>
        <dbReference type="ARBA" id="ARBA00022679"/>
    </source>
</evidence>
<feature type="region of interest" description="Disordered" evidence="7">
    <location>
        <begin position="750"/>
        <end position="771"/>
    </location>
</feature>
<feature type="region of interest" description="Disordered" evidence="7">
    <location>
        <begin position="843"/>
        <end position="878"/>
    </location>
</feature>
<feature type="compositionally biased region" description="Low complexity" evidence="7">
    <location>
        <begin position="760"/>
        <end position="771"/>
    </location>
</feature>
<dbReference type="Pfam" id="PF06090">
    <property type="entry name" value="Ins_P5_2-kin"/>
    <property type="match status" value="1"/>
</dbReference>
<proteinExistence type="predicted"/>
<feature type="compositionally biased region" description="Low complexity" evidence="7">
    <location>
        <begin position="1074"/>
        <end position="1094"/>
    </location>
</feature>
<sequence>MACRSPRGHTLLHVPGWLLISSVLFCGVLLCAFWTLKDCYSICSLVSAASPFPRLYKVRLGSMSGQPQPREVERRSRADGASSAFARAPLLAEAEELSWQYLAEGGVHVVFRYAGKDPRLQGKVLKLRKRPHAVRWQLIEEFCRLVEDLCRNADEPMERADAAPGAAAVRQIQLDTQRQRSPQGTHGSPPWSRLCCVFPSPPSCSESSSFFPRGAATGASRASFTRLPASLVPCCRAPRLYGLIASRFLAPQSLALLPPRVAQTLLASSRRLFKAEPSSGMASPSPGRGDNVSSERQAAPEKQGESRARRPSLGALGREERGAGGEGQNGQSPEPGEPPKARAPKSEVESESETRDDGDELVPCVLEEDFVTVPPPMLTACGASPFEARNAPKSLESKREGETSTAERKLCTLSLANIQRHAASEMPHGEHELTPRSVHVPPSSFLYFSVELKPKCGLFEDNQSLESSSDDDSVFEASHSTHRHFSESHKGGQKRAQTGSHRSRPASPHRPESPDASSSSFAASSHSPCERAARRKEQRKLALPSRFTMQQFFKLSRGLVPACSKFDPPRLFRCTYAAFREEIGHLAAAPQNNFAAFLNGRAVSPALFGHRPLRVYFPQADEAPDERKTKDQRGGAGGQTQKLEETGVHGRRAESATDGHTGEGAEPLRALDARDLLASVWEDGRDLFETILLLQAFASSQQSVALSLSTELKRVTAHLHESLRERFLLSSVDTYCEAVARGLELLLESGSAPEPPDASPAPSAWRSFGDGVSSSSSHPSITLASARAAACPPGLLERISRFASASEAAQELQRANVTEGRRLLALLQDFADGAAAAELSEVPARPFGPLKEESKPEGEGRSSAALHHSGDARHASSCSSEQTIEASFLWLTRYLVGRAFMDASIMTNILVVGRAGEFIGLHSRPADESTATARGEAENNTHDAAEKAGQSAAEKILFSDSHGSLSLHRFRRLARVPFRQHPRDFSAPSPVAPWPLFPTVGGETPERLFSSTDERGDSSLSNSARERGEVHPERMKKAAGPQCEGEAVKGKRAERPSGAGLTEQQRSSGQAVFQDASQALPAAAQQTAQRAAGAAKKERISPMGNDNARSPTVCYRLSLVDVDFKSDSRIAA</sequence>
<comment type="caution">
    <text evidence="9">The sequence shown here is derived from an EMBL/GenBank/DDBJ whole genome shotgun (WGS) entry which is preliminary data.</text>
</comment>
<keyword evidence="8" id="KW-0472">Membrane</keyword>
<evidence type="ECO:0000256" key="4">
    <source>
        <dbReference type="ARBA" id="ARBA00022777"/>
    </source>
</evidence>
<dbReference type="GO" id="GO:0035299">
    <property type="term" value="F:inositol-1,3,4,5,6-pentakisphosphate 2-kinase activity"/>
    <property type="evidence" value="ECO:0007669"/>
    <property type="project" value="UniProtKB-EC"/>
</dbReference>
<accession>A0A2A9MIL1</accession>
<name>A0A2A9MIL1_BESBE</name>
<organism evidence="9 10">
    <name type="scientific">Besnoitia besnoiti</name>
    <name type="common">Apicomplexan protozoan</name>
    <dbReference type="NCBI Taxonomy" id="94643"/>
    <lineage>
        <taxon>Eukaryota</taxon>
        <taxon>Sar</taxon>
        <taxon>Alveolata</taxon>
        <taxon>Apicomplexa</taxon>
        <taxon>Conoidasida</taxon>
        <taxon>Coccidia</taxon>
        <taxon>Eucoccidiorida</taxon>
        <taxon>Eimeriorina</taxon>
        <taxon>Sarcocystidae</taxon>
        <taxon>Besnoitia</taxon>
    </lineage>
</organism>
<feature type="region of interest" description="Disordered" evidence="7">
    <location>
        <begin position="463"/>
        <end position="541"/>
    </location>
</feature>
<evidence type="ECO:0000313" key="10">
    <source>
        <dbReference type="Proteomes" id="UP000224006"/>
    </source>
</evidence>
<evidence type="ECO:0000256" key="5">
    <source>
        <dbReference type="ARBA" id="ARBA00022840"/>
    </source>
</evidence>
<dbReference type="GeneID" id="40311055"/>
<dbReference type="PANTHER" id="PTHR14456">
    <property type="entry name" value="INOSITOL POLYPHOSPHATE KINASE 1"/>
    <property type="match status" value="1"/>
</dbReference>
<dbReference type="VEuPathDB" id="ToxoDB:BESB_061270"/>
<dbReference type="OrthoDB" id="272370at2759"/>
<keyword evidence="8" id="KW-0812">Transmembrane</keyword>
<dbReference type="KEGG" id="bbes:BESB_061270"/>